<evidence type="ECO:0000256" key="4">
    <source>
        <dbReference type="PIRSR" id="PIRSR000185-1"/>
    </source>
</evidence>
<dbReference type="Gene3D" id="3.40.50.720">
    <property type="entry name" value="NAD(P)-binding Rossmann-like Domain"/>
    <property type="match status" value="1"/>
</dbReference>
<evidence type="ECO:0000256" key="1">
    <source>
        <dbReference type="ARBA" id="ARBA00006382"/>
    </source>
</evidence>
<evidence type="ECO:0000256" key="5">
    <source>
        <dbReference type="PIRSR" id="PIRSR000185-2"/>
    </source>
</evidence>
<dbReference type="Pfam" id="PF00208">
    <property type="entry name" value="ELFV_dehydrog"/>
    <property type="match status" value="1"/>
</dbReference>
<feature type="domain" description="Glutamate/phenylalanine/leucine/valine/L-tryptophan dehydrogenase C-terminal" evidence="9">
    <location>
        <begin position="248"/>
        <end position="478"/>
    </location>
</feature>
<dbReference type="InterPro" id="IPR033524">
    <property type="entry name" value="Glu/Leu/Phe/Val_DH_AS"/>
</dbReference>
<evidence type="ECO:0000256" key="6">
    <source>
        <dbReference type="PIRSR" id="PIRSR000185-3"/>
    </source>
</evidence>
<evidence type="ECO:0000256" key="7">
    <source>
        <dbReference type="RuleBase" id="RU004417"/>
    </source>
</evidence>
<dbReference type="InterPro" id="IPR006097">
    <property type="entry name" value="Glu/Leu/Phe/Val/Trp_DH_dimer"/>
</dbReference>
<dbReference type="PANTHER" id="PTHR11606:SF13">
    <property type="entry name" value="GLUTAMATE DEHYDROGENASE 1, MITOCHONDRIAL"/>
    <property type="match status" value="1"/>
</dbReference>
<protein>
    <recommendedName>
        <fullName evidence="3">Glutamate dehydrogenase</fullName>
    </recommendedName>
</protein>
<organism evidence="10 11">
    <name type="scientific">Bryocella elongata</name>
    <dbReference type="NCBI Taxonomy" id="863522"/>
    <lineage>
        <taxon>Bacteria</taxon>
        <taxon>Pseudomonadati</taxon>
        <taxon>Acidobacteriota</taxon>
        <taxon>Terriglobia</taxon>
        <taxon>Terriglobales</taxon>
        <taxon>Acidobacteriaceae</taxon>
        <taxon>Bryocella</taxon>
    </lineage>
</organism>
<dbReference type="SMART" id="SM00839">
    <property type="entry name" value="ELFV_dehydrog"/>
    <property type="match status" value="1"/>
</dbReference>
<dbReference type="SUPFAM" id="SSF51735">
    <property type="entry name" value="NAD(P)-binding Rossmann-fold domains"/>
    <property type="match status" value="1"/>
</dbReference>
<evidence type="ECO:0000256" key="2">
    <source>
        <dbReference type="ARBA" id="ARBA00023002"/>
    </source>
</evidence>
<dbReference type="InterPro" id="IPR014362">
    <property type="entry name" value="Glu_DH"/>
</dbReference>
<dbReference type="PROSITE" id="PS00074">
    <property type="entry name" value="GLFV_DEHYDROGENASE"/>
    <property type="match status" value="1"/>
</dbReference>
<feature type="binding site" evidence="5">
    <location>
        <position position="135"/>
    </location>
    <ligand>
        <name>substrate</name>
    </ligand>
</feature>
<dbReference type="InterPro" id="IPR006095">
    <property type="entry name" value="Glu/Leu/Phe/Val/Trp_DH"/>
</dbReference>
<dbReference type="InterPro" id="IPR033922">
    <property type="entry name" value="NAD_bind_Glu_DH"/>
</dbReference>
<dbReference type="CDD" id="cd01076">
    <property type="entry name" value="NAD_bind_1_Glu_DH"/>
    <property type="match status" value="1"/>
</dbReference>
<dbReference type="Pfam" id="PF02812">
    <property type="entry name" value="ELFV_dehydrog_N"/>
    <property type="match status" value="1"/>
</dbReference>
<evidence type="ECO:0000256" key="3">
    <source>
        <dbReference type="PIRNR" id="PIRNR000185"/>
    </source>
</evidence>
<feature type="compositionally biased region" description="Basic and acidic residues" evidence="8">
    <location>
        <begin position="42"/>
        <end position="53"/>
    </location>
</feature>
<keyword evidence="5" id="KW-0547">Nucleotide-binding</keyword>
<dbReference type="PANTHER" id="PTHR11606">
    <property type="entry name" value="GLUTAMATE DEHYDROGENASE"/>
    <property type="match status" value="1"/>
</dbReference>
<dbReference type="Proteomes" id="UP000236728">
    <property type="component" value="Unassembled WGS sequence"/>
</dbReference>
<keyword evidence="11" id="KW-1185">Reference proteome</keyword>
<evidence type="ECO:0000256" key="8">
    <source>
        <dbReference type="SAM" id="MobiDB-lite"/>
    </source>
</evidence>
<feature type="region of interest" description="Disordered" evidence="8">
    <location>
        <begin position="1"/>
        <end position="55"/>
    </location>
</feature>
<feature type="binding site" evidence="5">
    <location>
        <position position="159"/>
    </location>
    <ligand>
        <name>substrate</name>
    </ligand>
</feature>
<dbReference type="FunFam" id="3.40.50.10860:FF:000003">
    <property type="entry name" value="Glutamate dehydrogenase"/>
    <property type="match status" value="1"/>
</dbReference>
<dbReference type="AlphaFoldDB" id="A0A1H5W6M8"/>
<name>A0A1H5W6M8_9BACT</name>
<reference evidence="10 11" key="1">
    <citation type="submission" date="2016-10" db="EMBL/GenBank/DDBJ databases">
        <authorList>
            <person name="de Groot N.N."/>
        </authorList>
    </citation>
    <scope>NUCLEOTIDE SEQUENCE [LARGE SCALE GENOMIC DNA]</scope>
    <source>
        <strain evidence="10 11">DSM 22489</strain>
    </source>
</reference>
<feature type="binding site" evidence="5">
    <location>
        <position position="414"/>
    </location>
    <ligand>
        <name>substrate</name>
    </ligand>
</feature>
<evidence type="ECO:0000313" key="10">
    <source>
        <dbReference type="EMBL" id="SEF95154.1"/>
    </source>
</evidence>
<feature type="active site" description="Proton donor" evidence="4">
    <location>
        <position position="171"/>
    </location>
</feature>
<dbReference type="EMBL" id="FNVA01000002">
    <property type="protein sequence ID" value="SEF95154.1"/>
    <property type="molecule type" value="Genomic_DNA"/>
</dbReference>
<sequence length="481" mass="52876">MAGETLIPEGPALAAMPTLGRNPQHSHDNAAAGNASASQNGDHAETKEDRMKQATDNSNSIATLTLEQETNPWEAQSLRFDEAARRLNLDAGIWKVLRYPSREIIVHIPVGMDDGSIEVFTGYRVQHSSSRGPCKGGIRYAPDVSLDEVRALASWMTWKCAVVNIPFGGAKGGVICDPKKMSQGELERMTRRYTAELIEFLGPEKDVPAPDMGTDEQTMAWIMDTYSMHMRQTMTSVVTGKPVSLGGSRGRKEATGRGVSVVTDEAMKHLNMRPEDTKVVVQGFGNVGSNTAHFLWKKGYKVVGIAEWDGGLYNANGLDISELLEYRAKNGTIHGFKEGEAYDKDELLLSAVDVLIPAATENVITSRNAAKLRCRVLVEGANGPTTPIADEILADKGVFVIPDILANTGGVTTSYFEWVQDRMGYFWTEKEVNERLDRIMTDSFQDVLQYSIAHGVNNRIAAYMLAVDRVAYTTKQRGFYA</sequence>
<dbReference type="GO" id="GO:0000166">
    <property type="term" value="F:nucleotide binding"/>
    <property type="evidence" value="ECO:0007669"/>
    <property type="project" value="UniProtKB-KW"/>
</dbReference>
<feature type="binding site" evidence="5">
    <location>
        <position position="255"/>
    </location>
    <ligand>
        <name>NAD(+)</name>
        <dbReference type="ChEBI" id="CHEBI:57540"/>
    </ligand>
</feature>
<dbReference type="InterPro" id="IPR036291">
    <property type="entry name" value="NAD(P)-bd_dom_sf"/>
</dbReference>
<proteinExistence type="inferred from homology"/>
<dbReference type="InterPro" id="IPR006096">
    <property type="entry name" value="Glu/Leu/Phe/Val/Trp_DH_C"/>
</dbReference>
<evidence type="ECO:0000259" key="9">
    <source>
        <dbReference type="SMART" id="SM00839"/>
    </source>
</evidence>
<keyword evidence="2 3" id="KW-0560">Oxidoreductase</keyword>
<feature type="site" description="Important for catalysis" evidence="6">
    <location>
        <position position="211"/>
    </location>
</feature>
<dbReference type="GO" id="GO:0004352">
    <property type="term" value="F:glutamate dehydrogenase (NAD+) activity"/>
    <property type="evidence" value="ECO:0007669"/>
    <property type="project" value="TreeGrafter"/>
</dbReference>
<comment type="similarity">
    <text evidence="1 3 7">Belongs to the Glu/Leu/Phe/Val dehydrogenases family.</text>
</comment>
<dbReference type="SUPFAM" id="SSF53223">
    <property type="entry name" value="Aminoacid dehydrogenase-like, N-terminal domain"/>
    <property type="match status" value="1"/>
</dbReference>
<dbReference type="Gene3D" id="3.40.50.10860">
    <property type="entry name" value="Leucine Dehydrogenase, chain A, domain 1"/>
    <property type="match status" value="1"/>
</dbReference>
<dbReference type="GO" id="GO:0006538">
    <property type="term" value="P:L-glutamate catabolic process"/>
    <property type="evidence" value="ECO:0007669"/>
    <property type="project" value="TreeGrafter"/>
</dbReference>
<accession>A0A1H5W6M8</accession>
<feature type="binding site" evidence="5">
    <location>
        <position position="286"/>
    </location>
    <ligand>
        <name>NAD(+)</name>
        <dbReference type="ChEBI" id="CHEBI:57540"/>
    </ligand>
</feature>
<dbReference type="PRINTS" id="PR00082">
    <property type="entry name" value="GLFDHDRGNASE"/>
</dbReference>
<evidence type="ECO:0000313" key="11">
    <source>
        <dbReference type="Proteomes" id="UP000236728"/>
    </source>
</evidence>
<keyword evidence="5" id="KW-0520">NAD</keyword>
<feature type="compositionally biased region" description="Low complexity" evidence="8">
    <location>
        <begin position="29"/>
        <end position="41"/>
    </location>
</feature>
<dbReference type="InterPro" id="IPR046346">
    <property type="entry name" value="Aminoacid_DH-like_N_sf"/>
</dbReference>
<gene>
    <name evidence="10" type="ORF">SAMN05421819_1460</name>
</gene>
<dbReference type="PIRSF" id="PIRSF000185">
    <property type="entry name" value="Glu_DH"/>
    <property type="match status" value="1"/>
</dbReference>